<dbReference type="AlphaFoldDB" id="A0A9X1K1P7"/>
<feature type="signal peptide" evidence="1">
    <location>
        <begin position="1"/>
        <end position="25"/>
    </location>
</feature>
<proteinExistence type="predicted"/>
<dbReference type="Proteomes" id="UP001138661">
    <property type="component" value="Unassembled WGS sequence"/>
</dbReference>
<keyword evidence="3" id="KW-1185">Reference proteome</keyword>
<evidence type="ECO:0000313" key="3">
    <source>
        <dbReference type="Proteomes" id="UP001138661"/>
    </source>
</evidence>
<evidence type="ECO:0000256" key="1">
    <source>
        <dbReference type="SAM" id="SignalP"/>
    </source>
</evidence>
<sequence length="142" mass="15248">MTKGFFTTVLLVLAGAVGMQAGATAVNGVLYDCDMTQTKRGGGYISQKIAVVILPDGTATVSDAVILHVNSVPIAADRVRRTDRKIVVHWTVKGLVNGHNQRTSYFDYQATIKTNGKISVHARPDGYSDRFSGTGTCTTRTE</sequence>
<organism evidence="2 3">
    <name type="scientific">Roseobacter insulae</name>
    <dbReference type="NCBI Taxonomy" id="2859783"/>
    <lineage>
        <taxon>Bacteria</taxon>
        <taxon>Pseudomonadati</taxon>
        <taxon>Pseudomonadota</taxon>
        <taxon>Alphaproteobacteria</taxon>
        <taxon>Rhodobacterales</taxon>
        <taxon>Roseobacteraceae</taxon>
        <taxon>Roseobacter</taxon>
    </lineage>
</organism>
<protein>
    <submittedName>
        <fullName evidence="2">Uncharacterized protein</fullName>
    </submittedName>
</protein>
<keyword evidence="1" id="KW-0732">Signal</keyword>
<dbReference type="EMBL" id="JAHXDN010000002">
    <property type="protein sequence ID" value="MBW4707728.1"/>
    <property type="molecule type" value="Genomic_DNA"/>
</dbReference>
<accession>A0A9X1K1P7</accession>
<dbReference type="RefSeq" id="WP_219500817.1">
    <property type="nucleotide sequence ID" value="NZ_JAHXDN010000002.1"/>
</dbReference>
<reference evidence="2" key="1">
    <citation type="submission" date="2021-07" db="EMBL/GenBank/DDBJ databases">
        <title>Roseobacter insulae sp. nov., isolated from a tidal flat.</title>
        <authorList>
            <person name="Park S."/>
            <person name="Yoon J.-H."/>
        </authorList>
    </citation>
    <scope>NUCLEOTIDE SEQUENCE</scope>
    <source>
        <strain evidence="2">YSTF-M11</strain>
    </source>
</reference>
<evidence type="ECO:0000313" key="2">
    <source>
        <dbReference type="EMBL" id="MBW4707728.1"/>
    </source>
</evidence>
<feature type="chain" id="PRO_5040761212" evidence="1">
    <location>
        <begin position="26"/>
        <end position="142"/>
    </location>
</feature>
<gene>
    <name evidence="2" type="ORF">KX928_08005</name>
</gene>
<comment type="caution">
    <text evidence="2">The sequence shown here is derived from an EMBL/GenBank/DDBJ whole genome shotgun (WGS) entry which is preliminary data.</text>
</comment>
<name>A0A9X1K1P7_9RHOB</name>